<feature type="binding site" evidence="8">
    <location>
        <position position="483"/>
    </location>
    <ligand>
        <name>Zn(2+)</name>
        <dbReference type="ChEBI" id="CHEBI:29105"/>
        <note>catalytic</note>
    </ligand>
</feature>
<dbReference type="GO" id="GO:0006508">
    <property type="term" value="P:proteolysis"/>
    <property type="evidence" value="ECO:0007669"/>
    <property type="project" value="UniProtKB-KW"/>
</dbReference>
<evidence type="ECO:0000256" key="1">
    <source>
        <dbReference type="ARBA" id="ARBA00005860"/>
    </source>
</evidence>
<evidence type="ECO:0000313" key="11">
    <source>
        <dbReference type="EMBL" id="KAL3793985.1"/>
    </source>
</evidence>
<evidence type="ECO:0000313" key="12">
    <source>
        <dbReference type="Proteomes" id="UP001516023"/>
    </source>
</evidence>
<feature type="region of interest" description="Disordered" evidence="9">
    <location>
        <begin position="284"/>
        <end position="326"/>
    </location>
</feature>
<keyword evidence="10" id="KW-0812">Transmembrane</keyword>
<dbReference type="Pfam" id="PF01457">
    <property type="entry name" value="Peptidase_M8"/>
    <property type="match status" value="1"/>
</dbReference>
<keyword evidence="6 8" id="KW-0482">Metalloprotease</keyword>
<keyword evidence="4" id="KW-0378">Hydrolase</keyword>
<proteinExistence type="inferred from homology"/>
<name>A0ABD3Q1C0_9STRA</name>
<feature type="region of interest" description="Disordered" evidence="9">
    <location>
        <begin position="102"/>
        <end position="149"/>
    </location>
</feature>
<keyword evidence="10" id="KW-0472">Membrane</keyword>
<dbReference type="Proteomes" id="UP001516023">
    <property type="component" value="Unassembled WGS sequence"/>
</dbReference>
<evidence type="ECO:0000256" key="10">
    <source>
        <dbReference type="SAM" id="Phobius"/>
    </source>
</evidence>
<dbReference type="FunFam" id="3.90.132.10:FF:000001">
    <property type="entry name" value="leishmanolysin-like peptidase isoform X2"/>
    <property type="match status" value="1"/>
</dbReference>
<reference evidence="11 12" key="1">
    <citation type="journal article" date="2020" name="G3 (Bethesda)">
        <title>Improved Reference Genome for Cyclotella cryptica CCMP332, a Model for Cell Wall Morphogenesis, Salinity Adaptation, and Lipid Production in Diatoms (Bacillariophyta).</title>
        <authorList>
            <person name="Roberts W.R."/>
            <person name="Downey K.M."/>
            <person name="Ruck E.C."/>
            <person name="Traller J.C."/>
            <person name="Alverson A.J."/>
        </authorList>
    </citation>
    <scope>NUCLEOTIDE SEQUENCE [LARGE SCALE GENOMIC DNA]</scope>
    <source>
        <strain evidence="11 12">CCMP332</strain>
    </source>
</reference>
<accession>A0ABD3Q1C0</accession>
<sequence length="948" mass="104499">MSLTADQCALSLAKPERGGDANEVRCKRERVSLSPRKRLITVDSRDCRDIPMVWNTTVARTALALNLNRASPSRTTNVEGQSTRRNEPNDTIKVQNELLGTMHSHQDDDDDDLMTERPPSSGSQESLHRATPAVPTAKPGRRGRDVRHAARPPRVGAVTRALLVLSCLASRSSRGRAEVPPGLLFANERTTSRELGTEHSSEPTEAPRERVLDGDVAGGRRVHPVHNIYRANAHVRRAMEQLENDMPYFQTGIRGDPHFRVNYRNHPFDRMRRDRDITDAAFPENETGEWSSFRTHFPDQRRSLQDEQPNAEQATTQDESASTNPFKPIRIHFDTSALDAELTSSNGAKIDFVKNIILPRMRDFWSSALSVVPVEGNLLISTADLQGRVYCGDSEFAKVPSTHISTGVPDADLILYVSGAPSTRFCGPSTLAVAVACNFDQFDRPIAGAVNFCLDQIELDEDGMASDSIIDDNVDVAIHECAHVLGMSSNSYRFFWDPDTGLPRTYRPFSARTVVCVNGQEMTLVLPSEDTMKFFIATNGQRYASIVTPKVATVARNQFNCQELNGAQLENQPTGENSCTGDHWDERMFYPELLSGVIAPTTNYLSPLTLALLEDSGWYMANYTKSHVSPWGHGVGCDFISSPCLVGGGNGRDGSVPSYGKGYFCNKASSRGCSPGGTHKMACTVIDYTLRGTGLPGSQFQYFSDSGIGGPKEGDYCPVYGSVYSGLKAEQLDCRIASNNNAIDVIYSEEYGENSMCFETTSGEGRCYNARCIYEDFNLQVQVDGKWYTCNEDFEQIAVSTLSGAFGTTITCPRLSAVCPDMFCPVNCAGRGKCIFPDANDSYGGTNSSRPRCECFDKSDTSAGCSDTFVLDGKYLRDGSGLTDKIKTSFFEPLIAVFVDHPDTWTTSSWAWAAALFVVFLLMVLCICSSFWPEKEKKRPAMKQRYAV</sequence>
<evidence type="ECO:0000256" key="2">
    <source>
        <dbReference type="ARBA" id="ARBA00022670"/>
    </source>
</evidence>
<dbReference type="AlphaFoldDB" id="A0ABD3Q1C0"/>
<dbReference type="GO" id="GO:0046872">
    <property type="term" value="F:metal ion binding"/>
    <property type="evidence" value="ECO:0007669"/>
    <property type="project" value="UniProtKB-KW"/>
</dbReference>
<comment type="caution">
    <text evidence="11">The sequence shown here is derived from an EMBL/GenBank/DDBJ whole genome shotgun (WGS) entry which is preliminary data.</text>
</comment>
<dbReference type="Gene3D" id="2.30.34.10">
    <property type="entry name" value="Leishmanolysin domain 4"/>
    <property type="match status" value="1"/>
</dbReference>
<keyword evidence="5 8" id="KW-0862">Zinc</keyword>
<feature type="transmembrane region" description="Helical" evidence="10">
    <location>
        <begin position="910"/>
        <end position="932"/>
    </location>
</feature>
<feature type="compositionally biased region" description="Polar residues" evidence="9">
    <location>
        <begin position="306"/>
        <end position="325"/>
    </location>
</feature>
<keyword evidence="10" id="KW-1133">Transmembrane helix</keyword>
<dbReference type="EMBL" id="JABMIG020000085">
    <property type="protein sequence ID" value="KAL3793985.1"/>
    <property type="molecule type" value="Genomic_DNA"/>
</dbReference>
<organism evidence="11 12">
    <name type="scientific">Cyclotella cryptica</name>
    <dbReference type="NCBI Taxonomy" id="29204"/>
    <lineage>
        <taxon>Eukaryota</taxon>
        <taxon>Sar</taxon>
        <taxon>Stramenopiles</taxon>
        <taxon>Ochrophyta</taxon>
        <taxon>Bacillariophyta</taxon>
        <taxon>Coscinodiscophyceae</taxon>
        <taxon>Thalassiosirophycidae</taxon>
        <taxon>Stephanodiscales</taxon>
        <taxon>Stephanodiscaceae</taxon>
        <taxon>Cyclotella</taxon>
    </lineage>
</organism>
<comment type="similarity">
    <text evidence="1">Belongs to the peptidase M8 family.</text>
</comment>
<dbReference type="InterPro" id="IPR001577">
    <property type="entry name" value="Peptidase_M8"/>
</dbReference>
<comment type="cofactor">
    <cofactor evidence="8">
        <name>Zn(2+)</name>
        <dbReference type="ChEBI" id="CHEBI:29105"/>
    </cofactor>
    <text evidence="8">Binds 1 zinc ion per subunit.</text>
</comment>
<evidence type="ECO:0000256" key="5">
    <source>
        <dbReference type="ARBA" id="ARBA00022833"/>
    </source>
</evidence>
<dbReference type="Gene3D" id="3.10.170.20">
    <property type="match status" value="1"/>
</dbReference>
<dbReference type="PANTHER" id="PTHR10942:SF0">
    <property type="entry name" value="LEISHMANOLYSIN-LIKE PEPTIDASE"/>
    <property type="match status" value="1"/>
</dbReference>
<feature type="region of interest" description="Disordered" evidence="9">
    <location>
        <begin position="70"/>
        <end position="90"/>
    </location>
</feature>
<feature type="compositionally biased region" description="Polar residues" evidence="9">
    <location>
        <begin position="71"/>
        <end position="81"/>
    </location>
</feature>
<keyword evidence="2" id="KW-0645">Protease</keyword>
<evidence type="ECO:0000256" key="6">
    <source>
        <dbReference type="ARBA" id="ARBA00023049"/>
    </source>
</evidence>
<evidence type="ECO:0000256" key="7">
    <source>
        <dbReference type="PIRSR" id="PIRSR601577-1"/>
    </source>
</evidence>
<feature type="binding site" evidence="8">
    <location>
        <position position="583"/>
    </location>
    <ligand>
        <name>Zn(2+)</name>
        <dbReference type="ChEBI" id="CHEBI:29105"/>
        <note>catalytic</note>
    </ligand>
</feature>
<evidence type="ECO:0000256" key="4">
    <source>
        <dbReference type="ARBA" id="ARBA00022801"/>
    </source>
</evidence>
<evidence type="ECO:0008006" key="13">
    <source>
        <dbReference type="Google" id="ProtNLM"/>
    </source>
</evidence>
<keyword evidence="12" id="KW-1185">Reference proteome</keyword>
<feature type="region of interest" description="Disordered" evidence="9">
    <location>
        <begin position="189"/>
        <end position="209"/>
    </location>
</feature>
<feature type="compositionally biased region" description="Basic and acidic residues" evidence="9">
    <location>
        <begin position="296"/>
        <end position="305"/>
    </location>
</feature>
<gene>
    <name evidence="11" type="ORF">HJC23_009468</name>
</gene>
<feature type="binding site" evidence="8">
    <location>
        <position position="479"/>
    </location>
    <ligand>
        <name>Zn(2+)</name>
        <dbReference type="ChEBI" id="CHEBI:29105"/>
        <note>catalytic</note>
    </ligand>
</feature>
<dbReference type="GO" id="GO:0008237">
    <property type="term" value="F:metallopeptidase activity"/>
    <property type="evidence" value="ECO:0007669"/>
    <property type="project" value="UniProtKB-KW"/>
</dbReference>
<feature type="compositionally biased region" description="Basic and acidic residues" evidence="9">
    <location>
        <begin position="190"/>
        <end position="209"/>
    </location>
</feature>
<evidence type="ECO:0000256" key="3">
    <source>
        <dbReference type="ARBA" id="ARBA00022723"/>
    </source>
</evidence>
<protein>
    <recommendedName>
        <fullName evidence="13">Leishmanolysin-like peptidase</fullName>
    </recommendedName>
</protein>
<dbReference type="Gene3D" id="3.90.132.10">
    <property type="entry name" value="Leishmanolysin , domain 2"/>
    <property type="match status" value="1"/>
</dbReference>
<dbReference type="PANTHER" id="PTHR10942">
    <property type="entry name" value="LEISHMANOLYSIN-LIKE PEPTIDASE"/>
    <property type="match status" value="1"/>
</dbReference>
<evidence type="ECO:0000256" key="8">
    <source>
        <dbReference type="PIRSR" id="PIRSR601577-2"/>
    </source>
</evidence>
<evidence type="ECO:0000256" key="9">
    <source>
        <dbReference type="SAM" id="MobiDB-lite"/>
    </source>
</evidence>
<keyword evidence="3 8" id="KW-0479">Metal-binding</keyword>
<feature type="active site" evidence="7">
    <location>
        <position position="480"/>
    </location>
</feature>
<dbReference type="SUPFAM" id="SSF55486">
    <property type="entry name" value="Metalloproteases ('zincins'), catalytic domain"/>
    <property type="match status" value="1"/>
</dbReference>